<protein>
    <recommendedName>
        <fullName evidence="1">catechol O-methyltransferase</fullName>
        <ecNumber evidence="1">2.1.1.6</ecNumber>
    </recommendedName>
</protein>
<dbReference type="GO" id="GO:0032259">
    <property type="term" value="P:methylation"/>
    <property type="evidence" value="ECO:0007669"/>
    <property type="project" value="UniProtKB-KW"/>
</dbReference>
<accession>A0A812NYY6</accession>
<name>A0A812NYY6_SYMPI</name>
<evidence type="ECO:0000256" key="5">
    <source>
        <dbReference type="ARBA" id="ARBA00022939"/>
    </source>
</evidence>
<dbReference type="PANTHER" id="PTHR43836">
    <property type="entry name" value="CATECHOL O-METHYLTRANSFERASE 1-RELATED"/>
    <property type="match status" value="1"/>
</dbReference>
<keyword evidence="9" id="KW-1185">Reference proteome</keyword>
<comment type="similarity">
    <text evidence="6">Belongs to the class I-like SAM-binding methyltransferase superfamily. Cation-dependent O-methyltransferase family.</text>
</comment>
<feature type="chain" id="PRO_5032452121" description="catechol O-methyltransferase" evidence="7">
    <location>
        <begin position="19"/>
        <end position="291"/>
    </location>
</feature>
<evidence type="ECO:0000256" key="6">
    <source>
        <dbReference type="ARBA" id="ARBA00023453"/>
    </source>
</evidence>
<dbReference type="AlphaFoldDB" id="A0A812NYY6"/>
<dbReference type="SUPFAM" id="SSF53335">
    <property type="entry name" value="S-adenosyl-L-methionine-dependent methyltransferases"/>
    <property type="match status" value="1"/>
</dbReference>
<dbReference type="EMBL" id="CAJNIZ010012338">
    <property type="protein sequence ID" value="CAE7333039.1"/>
    <property type="molecule type" value="Genomic_DNA"/>
</dbReference>
<evidence type="ECO:0000256" key="1">
    <source>
        <dbReference type="ARBA" id="ARBA00012880"/>
    </source>
</evidence>
<keyword evidence="7" id="KW-0732">Signal</keyword>
<gene>
    <name evidence="8" type="primary">COMT</name>
    <name evidence="8" type="ORF">SPIL2461_LOCUS7762</name>
</gene>
<evidence type="ECO:0000256" key="7">
    <source>
        <dbReference type="SAM" id="SignalP"/>
    </source>
</evidence>
<feature type="signal peptide" evidence="7">
    <location>
        <begin position="1"/>
        <end position="18"/>
    </location>
</feature>
<evidence type="ECO:0000313" key="8">
    <source>
        <dbReference type="EMBL" id="CAE7333039.1"/>
    </source>
</evidence>
<dbReference type="Gene3D" id="3.40.50.150">
    <property type="entry name" value="Vaccinia Virus protein VP39"/>
    <property type="match status" value="1"/>
</dbReference>
<evidence type="ECO:0000256" key="4">
    <source>
        <dbReference type="ARBA" id="ARBA00022691"/>
    </source>
</evidence>
<reference evidence="8" key="1">
    <citation type="submission" date="2021-02" db="EMBL/GenBank/DDBJ databases">
        <authorList>
            <person name="Dougan E. K."/>
            <person name="Rhodes N."/>
            <person name="Thang M."/>
            <person name="Chan C."/>
        </authorList>
    </citation>
    <scope>NUCLEOTIDE SEQUENCE</scope>
</reference>
<dbReference type="OrthoDB" id="186626at2759"/>
<comment type="caution">
    <text evidence="8">The sequence shown here is derived from an EMBL/GenBank/DDBJ whole genome shotgun (WGS) entry which is preliminary data.</text>
</comment>
<dbReference type="PROSITE" id="PS51682">
    <property type="entry name" value="SAM_OMT_I"/>
    <property type="match status" value="1"/>
</dbReference>
<dbReference type="GO" id="GO:0006584">
    <property type="term" value="P:catecholamine metabolic process"/>
    <property type="evidence" value="ECO:0007669"/>
    <property type="project" value="UniProtKB-KW"/>
</dbReference>
<keyword evidence="3" id="KW-0808">Transferase</keyword>
<sequence>MGVARRVFVLLALPILLGVFFSPDPKLLLGAFVGRHVQIARNLAGIFFFVLAIKPETAHPQLAALEHVMQGMKAYKEEASGPGSSAVTPLDRAIDLVDDFGWNKGFLINVGDVKGKILDSAVQQRLQNGPGKLKLAVELGTFLGYGTLRLARMLNQSDVEIITVDPDVFAYSLSSSLYEQAQVRDRITMKTDYSYNVFAELKKQGKQIDLLFVDHVKKLYLSDVKLAVESGILAKGCVVVGDNIRSPGAPDYKKYLLEGEGKKLFSTEVHKTHVEYWPLWPDEMTVSTFLG</sequence>
<dbReference type="InterPro" id="IPR002935">
    <property type="entry name" value="SAM_O-MeTrfase"/>
</dbReference>
<dbReference type="InterPro" id="IPR029063">
    <property type="entry name" value="SAM-dependent_MTases_sf"/>
</dbReference>
<dbReference type="GO" id="GO:0016206">
    <property type="term" value="F:catechol O-methyltransferase activity"/>
    <property type="evidence" value="ECO:0007669"/>
    <property type="project" value="UniProtKB-EC"/>
</dbReference>
<organism evidence="8 9">
    <name type="scientific">Symbiodinium pilosum</name>
    <name type="common">Dinoflagellate</name>
    <dbReference type="NCBI Taxonomy" id="2952"/>
    <lineage>
        <taxon>Eukaryota</taxon>
        <taxon>Sar</taxon>
        <taxon>Alveolata</taxon>
        <taxon>Dinophyceae</taxon>
        <taxon>Suessiales</taxon>
        <taxon>Symbiodiniaceae</taxon>
        <taxon>Symbiodinium</taxon>
    </lineage>
</organism>
<dbReference type="PANTHER" id="PTHR43836:SF2">
    <property type="entry name" value="CATECHOL O-METHYLTRANSFERASE 1-RELATED"/>
    <property type="match status" value="1"/>
</dbReference>
<dbReference type="Pfam" id="PF01596">
    <property type="entry name" value="Methyltransf_3"/>
    <property type="match status" value="1"/>
</dbReference>
<evidence type="ECO:0000256" key="3">
    <source>
        <dbReference type="ARBA" id="ARBA00022679"/>
    </source>
</evidence>
<keyword evidence="5" id="KW-0128">Catecholamine metabolism</keyword>
<evidence type="ECO:0000256" key="2">
    <source>
        <dbReference type="ARBA" id="ARBA00022603"/>
    </source>
</evidence>
<dbReference type="EC" id="2.1.1.6" evidence="1"/>
<evidence type="ECO:0000313" key="9">
    <source>
        <dbReference type="Proteomes" id="UP000649617"/>
    </source>
</evidence>
<keyword evidence="2" id="KW-0489">Methyltransferase</keyword>
<proteinExistence type="inferred from homology"/>
<dbReference type="Proteomes" id="UP000649617">
    <property type="component" value="Unassembled WGS sequence"/>
</dbReference>
<keyword evidence="4" id="KW-0949">S-adenosyl-L-methionine</keyword>